<reference evidence="2 3" key="1">
    <citation type="submission" date="2024-08" db="EMBL/GenBank/DDBJ databases">
        <authorList>
            <person name="Lu H."/>
        </authorList>
    </citation>
    <scope>NUCLEOTIDE SEQUENCE [LARGE SCALE GENOMIC DNA]</scope>
    <source>
        <strain evidence="2 3">LYH14W</strain>
    </source>
</reference>
<feature type="signal peptide" evidence="1">
    <location>
        <begin position="1"/>
        <end position="43"/>
    </location>
</feature>
<keyword evidence="1" id="KW-0732">Signal</keyword>
<sequence length="454" mass="49546">MGVFMKASRIARFANVGPHTDMRMALRLVALAALLHTPAAVLAQVGTFPGMEPGRVGGVSAEGENPDKAAADLKNKQMAQELIDKQRDEAALRTMVEQRAKLRERLERDAGLLQQPVELLAGMFQLPADLKLSPEHRSVAEEVLRQQRERAQAGWAAWLNEETAQGKGELRAEVAAQRLSNRVLNEVALWQADTTPHPSDTIWIDALKTPAICQRLDQTRPAGQVAQLIEALPAEQRDAAWQGEAARLARWGQVPRQVLPPPDRAFEDELAVALPKLAGNASSLAPDMRNALQAPGWTYAAQSPAARCELLRWWSQEQVRTRRMTAPRALHAWRTAMAVRSTGYLLPDVPRSGPGATDANGFPLFARRAELAGTVVVEQDIDAAGKIVRSFVQRREVTAAGVRGMPALALERELDAVSLSRAASTPAAVPDSAQLRDGTATRRIGIEWVLPEGR</sequence>
<protein>
    <recommendedName>
        <fullName evidence="4">Energy transducer TonB</fullName>
    </recommendedName>
</protein>
<evidence type="ECO:0000313" key="3">
    <source>
        <dbReference type="Proteomes" id="UP001606210"/>
    </source>
</evidence>
<gene>
    <name evidence="2" type="ORF">ACG00Y_23485</name>
</gene>
<keyword evidence="3" id="KW-1185">Reference proteome</keyword>
<accession>A0ABW7F8E7</accession>
<name>A0ABW7F8E7_9BURK</name>
<feature type="chain" id="PRO_5045852398" description="Energy transducer TonB" evidence="1">
    <location>
        <begin position="44"/>
        <end position="454"/>
    </location>
</feature>
<evidence type="ECO:0000256" key="1">
    <source>
        <dbReference type="SAM" id="SignalP"/>
    </source>
</evidence>
<proteinExistence type="predicted"/>
<comment type="caution">
    <text evidence="2">The sequence shown here is derived from an EMBL/GenBank/DDBJ whole genome shotgun (WGS) entry which is preliminary data.</text>
</comment>
<dbReference type="Proteomes" id="UP001606210">
    <property type="component" value="Unassembled WGS sequence"/>
</dbReference>
<dbReference type="EMBL" id="JBIGHV010000010">
    <property type="protein sequence ID" value="MFG6432898.1"/>
    <property type="molecule type" value="Genomic_DNA"/>
</dbReference>
<evidence type="ECO:0000313" key="2">
    <source>
        <dbReference type="EMBL" id="MFG6432898.1"/>
    </source>
</evidence>
<organism evidence="2 3">
    <name type="scientific">Pelomonas parva</name>
    <dbReference type="NCBI Taxonomy" id="3299032"/>
    <lineage>
        <taxon>Bacteria</taxon>
        <taxon>Pseudomonadati</taxon>
        <taxon>Pseudomonadota</taxon>
        <taxon>Betaproteobacteria</taxon>
        <taxon>Burkholderiales</taxon>
        <taxon>Sphaerotilaceae</taxon>
        <taxon>Roseateles</taxon>
    </lineage>
</organism>
<evidence type="ECO:0008006" key="4">
    <source>
        <dbReference type="Google" id="ProtNLM"/>
    </source>
</evidence>